<dbReference type="EMBL" id="MSCH01000003">
    <property type="protein sequence ID" value="PQJ52774.1"/>
    <property type="molecule type" value="Genomic_DNA"/>
</dbReference>
<evidence type="ECO:0000256" key="2">
    <source>
        <dbReference type="SAM" id="SignalP"/>
    </source>
</evidence>
<organism evidence="4 5">
    <name type="scientific">Psychrosphaera saromensis</name>
    <dbReference type="NCBI Taxonomy" id="716813"/>
    <lineage>
        <taxon>Bacteria</taxon>
        <taxon>Pseudomonadati</taxon>
        <taxon>Pseudomonadota</taxon>
        <taxon>Gammaproteobacteria</taxon>
        <taxon>Alteromonadales</taxon>
        <taxon>Pseudoalteromonadaceae</taxon>
        <taxon>Psychrosphaera</taxon>
    </lineage>
</organism>
<dbReference type="PROSITE" id="PS51257">
    <property type="entry name" value="PROKAR_LIPOPROTEIN"/>
    <property type="match status" value="1"/>
</dbReference>
<dbReference type="InterPro" id="IPR025924">
    <property type="entry name" value="YHYH_dom"/>
</dbReference>
<keyword evidence="5" id="KW-1185">Reference proteome</keyword>
<dbReference type="Proteomes" id="UP000239007">
    <property type="component" value="Unassembled WGS sequence"/>
</dbReference>
<gene>
    <name evidence="4" type="ORF">BTO11_03295</name>
</gene>
<name>A0A2S7US05_9GAMM</name>
<reference evidence="4 5" key="1">
    <citation type="submission" date="2016-12" db="EMBL/GenBank/DDBJ databases">
        <title>Diversity of luminous bacteria.</title>
        <authorList>
            <person name="Yoshizawa S."/>
            <person name="Kogure K."/>
        </authorList>
    </citation>
    <scope>NUCLEOTIDE SEQUENCE [LARGE SCALE GENOMIC DNA]</scope>
    <source>
        <strain evidence="4 5">SA4-48</strain>
    </source>
</reference>
<evidence type="ECO:0000259" key="3">
    <source>
        <dbReference type="Pfam" id="PF14240"/>
    </source>
</evidence>
<comment type="caution">
    <text evidence="4">The sequence shown here is derived from an EMBL/GenBank/DDBJ whole genome shotgun (WGS) entry which is preliminary data.</text>
</comment>
<evidence type="ECO:0000313" key="4">
    <source>
        <dbReference type="EMBL" id="PQJ52774.1"/>
    </source>
</evidence>
<accession>A0A2S7US05</accession>
<protein>
    <recommendedName>
        <fullName evidence="3">YHYH domain-containing protein</fullName>
    </recommendedName>
</protein>
<feature type="region of interest" description="Disordered" evidence="1">
    <location>
        <begin position="330"/>
        <end position="349"/>
    </location>
</feature>
<sequence length="349" mass="38139">MKAITQLMFIFTGSLAVAACSPHSDNEHHATEHEKEHQVQLANIAELFNKSSTKVAPELVSCTLSGGTKTECFSVTVTSLQTEHKTGPWCPRNISDGPEKSGIWLDKGKVYDADGQFIENLAEFYKDNEWELFNPETGEIKVTDSKEACMAAARPDVAEEYQNYCVECQPSYADENQQITYLIPAHPVPLDKAQRMNPHSGIGIAFNGVKFDAPAPVEAILGAHTLAPFDDCGGHVNTHVGYHYHAVTGCTKEVETLVDHAPAIGYAMDGFMIYSRLNAKLIEPSDLDSCRGHITDGIGYHYHANDAGKNQIIGCFQAEQGCAVESAIEGDNQSCEASGRRPPPPRRQD</sequence>
<feature type="domain" description="YHYH" evidence="3">
    <location>
        <begin position="181"/>
        <end position="277"/>
    </location>
</feature>
<evidence type="ECO:0000313" key="5">
    <source>
        <dbReference type="Proteomes" id="UP000239007"/>
    </source>
</evidence>
<feature type="signal peptide" evidence="2">
    <location>
        <begin position="1"/>
        <end position="18"/>
    </location>
</feature>
<feature type="chain" id="PRO_5015399013" description="YHYH domain-containing protein" evidence="2">
    <location>
        <begin position="19"/>
        <end position="349"/>
    </location>
</feature>
<dbReference type="RefSeq" id="WP_181135825.1">
    <property type="nucleotide sequence ID" value="NZ_BMYG01000004.1"/>
</dbReference>
<dbReference type="Pfam" id="PF14240">
    <property type="entry name" value="YHYH"/>
    <property type="match status" value="1"/>
</dbReference>
<keyword evidence="2" id="KW-0732">Signal</keyword>
<dbReference type="AlphaFoldDB" id="A0A2S7US05"/>
<proteinExistence type="predicted"/>
<evidence type="ECO:0000256" key="1">
    <source>
        <dbReference type="SAM" id="MobiDB-lite"/>
    </source>
</evidence>